<organism evidence="1 2">
    <name type="scientific">Limosilactobacillus fermentum</name>
    <name type="common">Lactobacillus fermentum</name>
    <dbReference type="NCBI Taxonomy" id="1613"/>
    <lineage>
        <taxon>Bacteria</taxon>
        <taxon>Bacillati</taxon>
        <taxon>Bacillota</taxon>
        <taxon>Bacilli</taxon>
        <taxon>Lactobacillales</taxon>
        <taxon>Lactobacillaceae</taxon>
        <taxon>Limosilactobacillus</taxon>
    </lineage>
</organism>
<name>A0A1D7ZW83_LIMFE</name>
<dbReference type="PATRIC" id="fig|1613.112.peg.651"/>
<protein>
    <submittedName>
        <fullName evidence="1">Uncharacterized protein</fullName>
    </submittedName>
</protein>
<evidence type="ECO:0000313" key="2">
    <source>
        <dbReference type="Proteomes" id="UP000094714"/>
    </source>
</evidence>
<gene>
    <name evidence="1" type="ORF">LACFE_CDS0621</name>
</gene>
<dbReference type="Proteomes" id="UP000094714">
    <property type="component" value="Chromosome"/>
</dbReference>
<sequence>MAVIDMIKSFLEKFYRFFWPTTIYDQVACNNKDIKPDGGPAWCFRHREGLVNHAGYGRRAGLGSMVSSAPFF</sequence>
<proteinExistence type="predicted"/>
<evidence type="ECO:0000313" key="1">
    <source>
        <dbReference type="EMBL" id="AOR74088.1"/>
    </source>
</evidence>
<dbReference type="EMBL" id="CP017151">
    <property type="protein sequence ID" value="AOR74088.1"/>
    <property type="molecule type" value="Genomic_DNA"/>
</dbReference>
<reference evidence="1 2" key="1">
    <citation type="submission" date="2016-09" db="EMBL/GenBank/DDBJ databases">
        <title>Genome Sequence of the Lactobacillus fermentum strain NCC2970 (CNCM I-5068).</title>
        <authorList>
            <person name="Barretto C."/>
            <person name="Ngom-Bru C."/>
            <person name="Genevaz A."/>
            <person name="Fournier C."/>
            <person name="Moine D."/>
            <person name="Kassam M."/>
            <person name="Iltis A."/>
            <person name="Sagory-Zalkind P."/>
            <person name="Faucherand G."/>
            <person name="Descombes P."/>
            <person name="Duboux S."/>
        </authorList>
    </citation>
    <scope>NUCLEOTIDE SEQUENCE [LARGE SCALE GENOMIC DNA]</scope>
    <source>
        <strain evidence="1 2">NCC2970</strain>
    </source>
</reference>
<accession>A0A1D7ZW83</accession>
<dbReference type="AlphaFoldDB" id="A0A1D7ZW83"/>